<keyword evidence="3" id="KW-1185">Reference proteome</keyword>
<evidence type="ECO:0000313" key="3">
    <source>
        <dbReference type="Proteomes" id="UP001586593"/>
    </source>
</evidence>
<dbReference type="EMBL" id="JAZHXJ010000005">
    <property type="protein sequence ID" value="KAL1883854.1"/>
    <property type="molecule type" value="Genomic_DNA"/>
</dbReference>
<organism evidence="2 3">
    <name type="scientific">Phialemonium thermophilum</name>
    <dbReference type="NCBI Taxonomy" id="223376"/>
    <lineage>
        <taxon>Eukaryota</taxon>
        <taxon>Fungi</taxon>
        <taxon>Dikarya</taxon>
        <taxon>Ascomycota</taxon>
        <taxon>Pezizomycotina</taxon>
        <taxon>Sordariomycetes</taxon>
        <taxon>Sordariomycetidae</taxon>
        <taxon>Cephalothecales</taxon>
        <taxon>Cephalothecaceae</taxon>
        <taxon>Phialemonium</taxon>
    </lineage>
</organism>
<dbReference type="Proteomes" id="UP001586593">
    <property type="component" value="Unassembled WGS sequence"/>
</dbReference>
<evidence type="ECO:0000313" key="2">
    <source>
        <dbReference type="EMBL" id="KAL1883854.1"/>
    </source>
</evidence>
<name>A0ABR3Y6G9_9PEZI</name>
<accession>A0ABR3Y6G9</accession>
<comment type="caution">
    <text evidence="2">The sequence shown here is derived from an EMBL/GenBank/DDBJ whole genome shotgun (WGS) entry which is preliminary data.</text>
</comment>
<feature type="region of interest" description="Disordered" evidence="1">
    <location>
        <begin position="338"/>
        <end position="379"/>
    </location>
</feature>
<evidence type="ECO:0000256" key="1">
    <source>
        <dbReference type="SAM" id="MobiDB-lite"/>
    </source>
</evidence>
<feature type="region of interest" description="Disordered" evidence="1">
    <location>
        <begin position="1"/>
        <end position="30"/>
    </location>
</feature>
<protein>
    <submittedName>
        <fullName evidence="2">Uncharacterized protein</fullName>
    </submittedName>
</protein>
<proteinExistence type="predicted"/>
<gene>
    <name evidence="2" type="ORF">VTK73DRAFT_7642</name>
</gene>
<sequence>MGTIEDQTTDAKSLPLPSPTEPLSVVETPTSPSAGFALSRFEFETGKGIEGTKILMVEWDTTAVLGNGGISPPADGVVESSTSLGRNGDNWEITWEGKASALPIRDAEVGADGDGPTNRRVYFLLPPGTQIPTMVSIAYRPAGAQEGGSTGGGARVLRTKPLPAIFPAELAGGRDVAGRRGVLHTIWANRRLEALQAEIAAEMRTNGESVGLEMAIQERQWIVDHFGLAPVEGVPQPTRLHIPQQQLVPGPASPRSPVGGRLGEKLRGLRLATSPTELAAAAQAARAATKTSQSHVGLGDQDSTDSSLSYTAMTAYRTSHDSKSNGIAPGVVSLDAVLGSGTGRSKPAAAESGDNEEDLFALPMSPRSPDMKKSPFSII</sequence>
<reference evidence="2 3" key="1">
    <citation type="journal article" date="2024" name="Commun. Biol.">
        <title>Comparative genomic analysis of thermophilic fungi reveals convergent evolutionary adaptations and gene losses.</title>
        <authorList>
            <person name="Steindorff A.S."/>
            <person name="Aguilar-Pontes M.V."/>
            <person name="Robinson A.J."/>
            <person name="Andreopoulos B."/>
            <person name="LaButti K."/>
            <person name="Kuo A."/>
            <person name="Mondo S."/>
            <person name="Riley R."/>
            <person name="Otillar R."/>
            <person name="Haridas S."/>
            <person name="Lipzen A."/>
            <person name="Grimwood J."/>
            <person name="Schmutz J."/>
            <person name="Clum A."/>
            <person name="Reid I.D."/>
            <person name="Moisan M.C."/>
            <person name="Butler G."/>
            <person name="Nguyen T.T.M."/>
            <person name="Dewar K."/>
            <person name="Conant G."/>
            <person name="Drula E."/>
            <person name="Henrissat B."/>
            <person name="Hansel C."/>
            <person name="Singer S."/>
            <person name="Hutchinson M.I."/>
            <person name="de Vries R.P."/>
            <person name="Natvig D.O."/>
            <person name="Powell A.J."/>
            <person name="Tsang A."/>
            <person name="Grigoriev I.V."/>
        </authorList>
    </citation>
    <scope>NUCLEOTIDE SEQUENCE [LARGE SCALE GENOMIC DNA]</scope>
    <source>
        <strain evidence="2 3">ATCC 24622</strain>
    </source>
</reference>